<dbReference type="SMART" id="SM00060">
    <property type="entry name" value="FN3"/>
    <property type="match status" value="1"/>
</dbReference>
<feature type="domain" description="Fibronectin type-III" evidence="1">
    <location>
        <begin position="98"/>
        <end position="208"/>
    </location>
</feature>
<accession>A0ABX8LFX0</accession>
<evidence type="ECO:0000259" key="1">
    <source>
        <dbReference type="PROSITE" id="PS50853"/>
    </source>
</evidence>
<dbReference type="InterPro" id="IPR003961">
    <property type="entry name" value="FN3_dom"/>
</dbReference>
<protein>
    <submittedName>
        <fullName evidence="2">Fibronectin type III domain-containing protein</fullName>
    </submittedName>
</protein>
<dbReference type="Proteomes" id="UP000683559">
    <property type="component" value="Chromosome"/>
</dbReference>
<organism evidence="2 3">
    <name type="scientific">Geomonas subterranea</name>
    <dbReference type="NCBI Taxonomy" id="2847989"/>
    <lineage>
        <taxon>Bacteria</taxon>
        <taxon>Pseudomonadati</taxon>
        <taxon>Thermodesulfobacteriota</taxon>
        <taxon>Desulfuromonadia</taxon>
        <taxon>Geobacterales</taxon>
        <taxon>Geobacteraceae</taxon>
        <taxon>Geomonas</taxon>
    </lineage>
</organism>
<proteinExistence type="predicted"/>
<name>A0ABX8LFX0_9BACT</name>
<keyword evidence="3" id="KW-1185">Reference proteome</keyword>
<reference evidence="2 3" key="1">
    <citation type="submission" date="2021-06" db="EMBL/GenBank/DDBJ databases">
        <title>Gemonas diversity in paddy soil.</title>
        <authorList>
            <person name="Liu G."/>
        </authorList>
    </citation>
    <scope>NUCLEOTIDE SEQUENCE [LARGE SCALE GENOMIC DNA]</scope>
    <source>
        <strain evidence="2 3">RG2</strain>
    </source>
</reference>
<dbReference type="RefSeq" id="WP_217286461.1">
    <property type="nucleotide sequence ID" value="NZ_CP077683.1"/>
</dbReference>
<dbReference type="EMBL" id="CP077683">
    <property type="protein sequence ID" value="QXE89791.1"/>
    <property type="molecule type" value="Genomic_DNA"/>
</dbReference>
<gene>
    <name evidence="2" type="ORF">KP001_15335</name>
</gene>
<dbReference type="CDD" id="cd00063">
    <property type="entry name" value="FN3"/>
    <property type="match status" value="1"/>
</dbReference>
<sequence>MAKKNDSGTNDESSIRTLGELITTLDNDPTILERISTFMPELGKMKTVHDRHRALFAEVLGGNREKEGELDAARMDTNNHLGVFHGLVQLTGSRDPSIPQSLGITAPTPTKRSLTNHFSSPENLRLVYKGLSLIARAGSVKGAKNYEIWVCDGDPMVESNWRYHSHSTRVNHIEITGLTPGRMYYFRIRAVLSGGNSPWSNFVGMMAI</sequence>
<evidence type="ECO:0000313" key="3">
    <source>
        <dbReference type="Proteomes" id="UP000683559"/>
    </source>
</evidence>
<evidence type="ECO:0000313" key="2">
    <source>
        <dbReference type="EMBL" id="QXE89791.1"/>
    </source>
</evidence>
<dbReference type="Pfam" id="PF00041">
    <property type="entry name" value="fn3"/>
    <property type="match status" value="1"/>
</dbReference>
<dbReference type="PROSITE" id="PS50853">
    <property type="entry name" value="FN3"/>
    <property type="match status" value="1"/>
</dbReference>